<dbReference type="SMART" id="SM00857">
    <property type="entry name" value="Resolvase"/>
    <property type="match status" value="1"/>
</dbReference>
<protein>
    <submittedName>
        <fullName evidence="3">Recombinase family protein</fullName>
    </submittedName>
</protein>
<dbReference type="InterPro" id="IPR006119">
    <property type="entry name" value="Resolv_N"/>
</dbReference>
<sequence length="188" mass="21467">MIYGYCRATTPKQIEQGFLKEQEDRISERYYGCKIIKETTLDMNFKPELANLLSLIKEGDTLVVTKLDRFAKSVSDACEIIENLRSKNANIHILDTGLIDDSIAGDMVLKVIISMNEFEKALLVERIQSGKNKAKKTNGFKEGRPKKYSQKQIEEALKMLDSYSYKKVEEMTGISKSTLIRAKKELSR</sequence>
<keyword evidence="4" id="KW-1185">Reference proteome</keyword>
<dbReference type="Pfam" id="PF02796">
    <property type="entry name" value="HTH_7"/>
    <property type="match status" value="1"/>
</dbReference>
<dbReference type="InterPro" id="IPR006120">
    <property type="entry name" value="Resolvase_HTH_dom"/>
</dbReference>
<dbReference type="InterPro" id="IPR050639">
    <property type="entry name" value="SSR_resolvase"/>
</dbReference>
<dbReference type="EMBL" id="JABGBW010000002">
    <property type="protein sequence ID" value="MBC2575699.1"/>
    <property type="molecule type" value="Genomic_DNA"/>
</dbReference>
<evidence type="ECO:0000259" key="2">
    <source>
        <dbReference type="PROSITE" id="PS51736"/>
    </source>
</evidence>
<dbReference type="Proteomes" id="UP000713904">
    <property type="component" value="Unassembled WGS sequence"/>
</dbReference>
<comment type="caution">
    <text evidence="3">The sequence shown here is derived from an EMBL/GenBank/DDBJ whole genome shotgun (WGS) entry which is preliminary data.</text>
</comment>
<evidence type="ECO:0000256" key="1">
    <source>
        <dbReference type="ARBA" id="ARBA00009913"/>
    </source>
</evidence>
<comment type="similarity">
    <text evidence="1">Belongs to the site-specific recombinase resolvase family.</text>
</comment>
<evidence type="ECO:0000313" key="3">
    <source>
        <dbReference type="EMBL" id="MBC2575699.1"/>
    </source>
</evidence>
<dbReference type="Gene3D" id="1.10.10.60">
    <property type="entry name" value="Homeodomain-like"/>
    <property type="match status" value="1"/>
</dbReference>
<dbReference type="SUPFAM" id="SSF53041">
    <property type="entry name" value="Resolvase-like"/>
    <property type="match status" value="1"/>
</dbReference>
<dbReference type="PANTHER" id="PTHR30461">
    <property type="entry name" value="DNA-INVERTASE FROM LAMBDOID PROPHAGE"/>
    <property type="match status" value="1"/>
</dbReference>
<dbReference type="CDD" id="cd03768">
    <property type="entry name" value="SR_ResInv"/>
    <property type="match status" value="1"/>
</dbReference>
<dbReference type="Gene3D" id="3.40.50.1390">
    <property type="entry name" value="Resolvase, N-terminal catalytic domain"/>
    <property type="match status" value="1"/>
</dbReference>
<feature type="domain" description="Resolvase/invertase-type recombinase catalytic" evidence="2">
    <location>
        <begin position="1"/>
        <end position="138"/>
    </location>
</feature>
<dbReference type="PROSITE" id="PS51736">
    <property type="entry name" value="RECOMBINASES_3"/>
    <property type="match status" value="1"/>
</dbReference>
<dbReference type="RefSeq" id="WP_185623728.1">
    <property type="nucleotide sequence ID" value="NZ_JABGBW010000002.1"/>
</dbReference>
<name>A0ABR6TJW2_9FIRM</name>
<dbReference type="Pfam" id="PF00239">
    <property type="entry name" value="Resolvase"/>
    <property type="match status" value="1"/>
</dbReference>
<accession>A0ABR6TJW2</accession>
<dbReference type="PANTHER" id="PTHR30461:SF26">
    <property type="entry name" value="RESOLVASE HOMOLOG YNEB"/>
    <property type="match status" value="1"/>
</dbReference>
<dbReference type="InterPro" id="IPR036162">
    <property type="entry name" value="Resolvase-like_N_sf"/>
</dbReference>
<gene>
    <name evidence="3" type="ORF">HLB29_03275</name>
</gene>
<dbReference type="SUPFAM" id="SSF46689">
    <property type="entry name" value="Homeodomain-like"/>
    <property type="match status" value="1"/>
</dbReference>
<evidence type="ECO:0000313" key="4">
    <source>
        <dbReference type="Proteomes" id="UP000713904"/>
    </source>
</evidence>
<dbReference type="InterPro" id="IPR009057">
    <property type="entry name" value="Homeodomain-like_sf"/>
</dbReference>
<proteinExistence type="inferred from homology"/>
<reference evidence="3 4" key="1">
    <citation type="submission" date="2020-05" db="EMBL/GenBank/DDBJ databases">
        <title>Draft genome of xy-202 and genomic insight in genome of the genus Peptostreptococcus.</title>
        <authorList>
            <person name="Zhang Z."/>
        </authorList>
    </citation>
    <scope>NUCLEOTIDE SEQUENCE [LARGE SCALE GENOMIC DNA]</scope>
    <source>
        <strain evidence="3 4">DSM 27025</strain>
    </source>
</reference>
<organism evidence="3 4">
    <name type="scientific">Peptostreptococcus canis</name>
    <dbReference type="NCBI Taxonomy" id="1159213"/>
    <lineage>
        <taxon>Bacteria</taxon>
        <taxon>Bacillati</taxon>
        <taxon>Bacillota</taxon>
        <taxon>Clostridia</taxon>
        <taxon>Peptostreptococcales</taxon>
        <taxon>Peptostreptococcaceae</taxon>
        <taxon>Peptostreptococcus</taxon>
    </lineage>
</organism>